<dbReference type="Gene3D" id="1.10.8.430">
    <property type="entry name" value="Helical domain of apoptotic protease-activating factors"/>
    <property type="match status" value="1"/>
</dbReference>
<evidence type="ECO:0000313" key="8">
    <source>
        <dbReference type="Proteomes" id="UP000326396"/>
    </source>
</evidence>
<dbReference type="SUPFAM" id="SSF52058">
    <property type="entry name" value="L domain-like"/>
    <property type="match status" value="1"/>
</dbReference>
<sequence length="978" mass="110832">MASSSIQAGAGTVQAVASAVDTALNLGNLTLRAVEASTSLQNSHSCMEAKMVELRAIIGDVKNKFQTYWFPRKKFDLWLSAAETIDREAGELTTKVLEIKETSDIHFYSRLNLIPLVDAKGTKIDQVIKEGKELEDALVKRETRRIVKLATPISIAKISSLNEILEQLIEYLKDQSINTIRLHGAAGTGKKVLIQHLNNHEVIANNMFDIVLGNNMFDVVLWLPASDYENGDKSYSREASIQLIIARRLGLEIGGIKDVNVIASKIHAELDDAKYLLLLDDVKANIDLETIGIPRNTKGSKIVFTTNLPYVCPFRPFFNIKIGRLSEGDSWQMFEDILIHENDTIQQHEIGIIAFKVVKWCDGLFSLIKIVAENFKSKRSPQSWSDGLQMLRRSAKKGDIYMQALENFLHFSFGGLEENQKLCFLFTLLYPEGNKIPIDCLFDCWTTHKFVEYGVLEKSSVTGQDIMEHLLAMALLNEGSNKQYVTIDRVFRAAAMKILKEHDQFKCLVAQEALEKLQNNHCEDIHWISLANGGIDVLPTEAYCPKLTTLLLQNNSKLKTISSSFFDHMNELLVLDLYKTGFESMLPMSKLKSFKVLYVNSCAMLKELPFKIDGLDNMLEVLDIRGCIINEIPRDIKRLKHLRRLMVSINGNGTMSHLMLFELSSLKELIIDVKSDVVHLDADAYMSWCNEVIGDVIEKVDNLKELTMLKFCFKDDIVDVIQVRGDTLKIFVPKQGSLKCIWKEKRNLNSSAIQVYIGFQMSSTLEIPKCFYSYDNFVLSCDKLVIDPVIEDVLVKVKTLIMLKDNSVEHLDQIGISNESMNHINSCLVQRCNKIETIMQSACFSNLETLVLNECSQLKVLFSKNVSQHLASLKHLEIRDCSAIEEINMLSTSGGDILPKLTTLVLHNLRMLAKICSDMKWPLVSTLQIHGCPKLAELPLNENSAKNLCVIKVEKMWWGNLQLGHEIKRKFERYCKFR</sequence>
<comment type="caution">
    <text evidence="7">The sequence shown here is derived from an EMBL/GenBank/DDBJ whole genome shotgun (WGS) entry which is preliminary data.</text>
</comment>
<dbReference type="InterPro" id="IPR042197">
    <property type="entry name" value="Apaf_helical"/>
</dbReference>
<evidence type="ECO:0000259" key="6">
    <source>
        <dbReference type="Pfam" id="PF23247"/>
    </source>
</evidence>
<name>A0A5N6MYM8_9ASTR</name>
<dbReference type="Gene3D" id="3.40.50.300">
    <property type="entry name" value="P-loop containing nucleotide triphosphate hydrolases"/>
    <property type="match status" value="1"/>
</dbReference>
<dbReference type="InterPro" id="IPR002182">
    <property type="entry name" value="NB-ARC"/>
</dbReference>
<evidence type="ECO:0000256" key="3">
    <source>
        <dbReference type="ARBA" id="ARBA00022821"/>
    </source>
</evidence>
<dbReference type="InterPro" id="IPR057135">
    <property type="entry name" value="At4g27190-like_LRR"/>
</dbReference>
<protein>
    <submittedName>
        <fullName evidence="7">Uncharacterized protein</fullName>
    </submittedName>
</protein>
<dbReference type="GO" id="GO:0006952">
    <property type="term" value="P:defense response"/>
    <property type="evidence" value="ECO:0007669"/>
    <property type="project" value="UniProtKB-KW"/>
</dbReference>
<comment type="similarity">
    <text evidence="1">Belongs to the disease resistance NB-LRR family.</text>
</comment>
<dbReference type="Pfam" id="PF23247">
    <property type="entry name" value="LRR_RPS2"/>
    <property type="match status" value="1"/>
</dbReference>
<dbReference type="InterPro" id="IPR032675">
    <property type="entry name" value="LRR_dom_sf"/>
</dbReference>
<evidence type="ECO:0000256" key="1">
    <source>
        <dbReference type="ARBA" id="ARBA00008894"/>
    </source>
</evidence>
<dbReference type="Gene3D" id="3.80.10.10">
    <property type="entry name" value="Ribonuclease Inhibitor"/>
    <property type="match status" value="2"/>
</dbReference>
<dbReference type="PANTHER" id="PTHR33463">
    <property type="entry name" value="NB-ARC DOMAIN-CONTAINING PROTEIN-RELATED"/>
    <property type="match status" value="1"/>
</dbReference>
<dbReference type="PRINTS" id="PR00364">
    <property type="entry name" value="DISEASERSIST"/>
</dbReference>
<feature type="domain" description="Disease resistance protein At4g27190-like leucine-rich repeats" evidence="6">
    <location>
        <begin position="829"/>
        <end position="938"/>
    </location>
</feature>
<accession>A0A5N6MYM8</accession>
<dbReference type="Pfam" id="PF00931">
    <property type="entry name" value="NB-ARC"/>
    <property type="match status" value="1"/>
</dbReference>
<dbReference type="EMBL" id="SZYD01000014">
    <property type="protein sequence ID" value="KAD4179549.1"/>
    <property type="molecule type" value="Genomic_DNA"/>
</dbReference>
<keyword evidence="3" id="KW-0611">Plant defense</keyword>
<dbReference type="GO" id="GO:0043531">
    <property type="term" value="F:ADP binding"/>
    <property type="evidence" value="ECO:0007669"/>
    <property type="project" value="InterPro"/>
</dbReference>
<evidence type="ECO:0000256" key="2">
    <source>
        <dbReference type="ARBA" id="ARBA00022614"/>
    </source>
</evidence>
<organism evidence="7 8">
    <name type="scientific">Mikania micrantha</name>
    <name type="common">bitter vine</name>
    <dbReference type="NCBI Taxonomy" id="192012"/>
    <lineage>
        <taxon>Eukaryota</taxon>
        <taxon>Viridiplantae</taxon>
        <taxon>Streptophyta</taxon>
        <taxon>Embryophyta</taxon>
        <taxon>Tracheophyta</taxon>
        <taxon>Spermatophyta</taxon>
        <taxon>Magnoliopsida</taxon>
        <taxon>eudicotyledons</taxon>
        <taxon>Gunneridae</taxon>
        <taxon>Pentapetalae</taxon>
        <taxon>asterids</taxon>
        <taxon>campanulids</taxon>
        <taxon>Asterales</taxon>
        <taxon>Asteraceae</taxon>
        <taxon>Asteroideae</taxon>
        <taxon>Heliantheae alliance</taxon>
        <taxon>Eupatorieae</taxon>
        <taxon>Mikania</taxon>
    </lineage>
</organism>
<dbReference type="InterPro" id="IPR027417">
    <property type="entry name" value="P-loop_NTPase"/>
</dbReference>
<dbReference type="Proteomes" id="UP000326396">
    <property type="component" value="Linkage Group LG4"/>
</dbReference>
<dbReference type="OrthoDB" id="1691503at2759"/>
<evidence type="ECO:0000259" key="5">
    <source>
        <dbReference type="Pfam" id="PF00931"/>
    </source>
</evidence>
<evidence type="ECO:0000313" key="7">
    <source>
        <dbReference type="EMBL" id="KAD4179549.1"/>
    </source>
</evidence>
<dbReference type="PANTHER" id="PTHR33463:SF209">
    <property type="entry name" value="DISEASE RESISTANCE PROTEIN RPS2-LIKE"/>
    <property type="match status" value="1"/>
</dbReference>
<keyword evidence="4" id="KW-0067">ATP-binding</keyword>
<keyword evidence="2" id="KW-0433">Leucine-rich repeat</keyword>
<dbReference type="GO" id="GO:0005524">
    <property type="term" value="F:ATP binding"/>
    <property type="evidence" value="ECO:0007669"/>
    <property type="project" value="UniProtKB-KW"/>
</dbReference>
<evidence type="ECO:0000256" key="4">
    <source>
        <dbReference type="ARBA" id="ARBA00022840"/>
    </source>
</evidence>
<gene>
    <name evidence="7" type="ORF">E3N88_28140</name>
</gene>
<feature type="domain" description="NB-ARC" evidence="5">
    <location>
        <begin position="164"/>
        <end position="342"/>
    </location>
</feature>
<proteinExistence type="inferred from homology"/>
<dbReference type="AlphaFoldDB" id="A0A5N6MYM8"/>
<keyword evidence="4" id="KW-0547">Nucleotide-binding</keyword>
<dbReference type="SUPFAM" id="SSF52540">
    <property type="entry name" value="P-loop containing nucleoside triphosphate hydrolases"/>
    <property type="match status" value="1"/>
</dbReference>
<dbReference type="InterPro" id="IPR050905">
    <property type="entry name" value="Plant_NBS-LRR"/>
</dbReference>
<reference evidence="7 8" key="1">
    <citation type="submission" date="2019-05" db="EMBL/GenBank/DDBJ databases">
        <title>Mikania micrantha, genome provides insights into the molecular mechanism of rapid growth.</title>
        <authorList>
            <person name="Liu B."/>
        </authorList>
    </citation>
    <scope>NUCLEOTIDE SEQUENCE [LARGE SCALE GENOMIC DNA]</scope>
    <source>
        <strain evidence="7">NLD-2019</strain>
        <tissue evidence="7">Leaf</tissue>
    </source>
</reference>
<keyword evidence="8" id="KW-1185">Reference proteome</keyword>